<feature type="region of interest" description="Disordered" evidence="1">
    <location>
        <begin position="1"/>
        <end position="31"/>
    </location>
</feature>
<evidence type="ECO:0000313" key="3">
    <source>
        <dbReference type="Proteomes" id="UP000762676"/>
    </source>
</evidence>
<dbReference type="EMBL" id="BMAT01009188">
    <property type="protein sequence ID" value="GFS00844.1"/>
    <property type="molecule type" value="Genomic_DNA"/>
</dbReference>
<dbReference type="Proteomes" id="UP000762676">
    <property type="component" value="Unassembled WGS sequence"/>
</dbReference>
<feature type="non-terminal residue" evidence="2">
    <location>
        <position position="69"/>
    </location>
</feature>
<name>A0AAV4HSE6_9GAST</name>
<organism evidence="2 3">
    <name type="scientific">Elysia marginata</name>
    <dbReference type="NCBI Taxonomy" id="1093978"/>
    <lineage>
        <taxon>Eukaryota</taxon>
        <taxon>Metazoa</taxon>
        <taxon>Spiralia</taxon>
        <taxon>Lophotrochozoa</taxon>
        <taxon>Mollusca</taxon>
        <taxon>Gastropoda</taxon>
        <taxon>Heterobranchia</taxon>
        <taxon>Euthyneura</taxon>
        <taxon>Panpulmonata</taxon>
        <taxon>Sacoglossa</taxon>
        <taxon>Placobranchoidea</taxon>
        <taxon>Plakobranchidae</taxon>
        <taxon>Elysia</taxon>
    </lineage>
</organism>
<reference evidence="2 3" key="1">
    <citation type="journal article" date="2021" name="Elife">
        <title>Chloroplast acquisition without the gene transfer in kleptoplastic sea slugs, Plakobranchus ocellatus.</title>
        <authorList>
            <person name="Maeda T."/>
            <person name="Takahashi S."/>
            <person name="Yoshida T."/>
            <person name="Shimamura S."/>
            <person name="Takaki Y."/>
            <person name="Nagai Y."/>
            <person name="Toyoda A."/>
            <person name="Suzuki Y."/>
            <person name="Arimoto A."/>
            <person name="Ishii H."/>
            <person name="Satoh N."/>
            <person name="Nishiyama T."/>
            <person name="Hasebe M."/>
            <person name="Maruyama T."/>
            <person name="Minagawa J."/>
            <person name="Obokata J."/>
            <person name="Shigenobu S."/>
        </authorList>
    </citation>
    <scope>NUCLEOTIDE SEQUENCE [LARGE SCALE GENOMIC DNA]</scope>
</reference>
<proteinExistence type="predicted"/>
<gene>
    <name evidence="2" type="ORF">ElyMa_004565900</name>
</gene>
<evidence type="ECO:0000313" key="2">
    <source>
        <dbReference type="EMBL" id="GFS00844.1"/>
    </source>
</evidence>
<dbReference type="AlphaFoldDB" id="A0AAV4HSE6"/>
<protein>
    <submittedName>
        <fullName evidence="2">Uncharacterized protein</fullName>
    </submittedName>
</protein>
<keyword evidence="3" id="KW-1185">Reference proteome</keyword>
<accession>A0AAV4HSE6</accession>
<sequence>MADSDSESDQQDDRPSESRGVPDYLTTWDTHGGKIKAACGSRAAAPGQNKERSLHVPRQVVEMVSYGQA</sequence>
<comment type="caution">
    <text evidence="2">The sequence shown here is derived from an EMBL/GenBank/DDBJ whole genome shotgun (WGS) entry which is preliminary data.</text>
</comment>
<feature type="compositionally biased region" description="Acidic residues" evidence="1">
    <location>
        <begin position="1"/>
        <end position="10"/>
    </location>
</feature>
<evidence type="ECO:0000256" key="1">
    <source>
        <dbReference type="SAM" id="MobiDB-lite"/>
    </source>
</evidence>